<dbReference type="AlphaFoldDB" id="A0AAV7ITW7"/>
<sequence length="438" mass="51313">MAITVPCSQSTEAFIDQRIKIIGNTIVIALYINLDTWPTLPPPRQQPNFGNPRASNTIQENSDQFSNTPHWTEKMILGMQKISNQLAGQDSKIDELYNRHNYRRLELLKLLEAKKPDIALLSETKLNHRHVITYKDFDIIRIDRQNSKQGGGTAVIIRKAKQYNAKIYPIHIPSRTDSSTYLDICITDLQITDLINNKLSTCVYDSDHLAFTFTVKLPNRMEYIDRQQTLHRFNFKATKWDKFQHKLQSNYNTIIPDDKNLTIKEIDEYIEDINKSILTAIEEAVPKFKPHNNLYKYFNSRIKKLQKNKSNQITELHKLQTNNPSKHRKELTRLKELIKLTKAELRKEFAKSSTTYYANLLKEISHRDASSFFPKINRYLRRKNPISIGDQILNQNDPMLIGIPAEKINSFPSTYTLGIRKQQTRTQHLHTQRYQPWY</sequence>
<keyword evidence="1" id="KW-0175">Coiled coil</keyword>
<evidence type="ECO:0000313" key="2">
    <source>
        <dbReference type="EMBL" id="KAH0557753.1"/>
    </source>
</evidence>
<evidence type="ECO:0008006" key="4">
    <source>
        <dbReference type="Google" id="ProtNLM"/>
    </source>
</evidence>
<reference evidence="2 3" key="1">
    <citation type="journal article" date="2021" name="J. Hered.">
        <title>A chromosome-level genome assembly of the parasitoid wasp, Cotesia glomerata (Hymenoptera: Braconidae).</title>
        <authorList>
            <person name="Pinto B.J."/>
            <person name="Weis J.J."/>
            <person name="Gamble T."/>
            <person name="Ode P.J."/>
            <person name="Paul R."/>
            <person name="Zaspel J.M."/>
        </authorList>
    </citation>
    <scope>NUCLEOTIDE SEQUENCE [LARGE SCALE GENOMIC DNA]</scope>
    <source>
        <strain evidence="2">CgM1</strain>
    </source>
</reference>
<proteinExistence type="predicted"/>
<feature type="coiled-coil region" evidence="1">
    <location>
        <begin position="302"/>
        <end position="348"/>
    </location>
</feature>
<name>A0AAV7ITW7_COTGL</name>
<dbReference type="Gene3D" id="3.60.10.10">
    <property type="entry name" value="Endonuclease/exonuclease/phosphatase"/>
    <property type="match status" value="1"/>
</dbReference>
<accession>A0AAV7ITW7</accession>
<gene>
    <name evidence="2" type="ORF">KQX54_011353</name>
</gene>
<dbReference type="Proteomes" id="UP000826195">
    <property type="component" value="Unassembled WGS sequence"/>
</dbReference>
<keyword evidence="3" id="KW-1185">Reference proteome</keyword>
<organism evidence="2 3">
    <name type="scientific">Cotesia glomerata</name>
    <name type="common">Lepidopteran parasitic wasp</name>
    <name type="synonym">Apanteles glomeratus</name>
    <dbReference type="NCBI Taxonomy" id="32391"/>
    <lineage>
        <taxon>Eukaryota</taxon>
        <taxon>Metazoa</taxon>
        <taxon>Ecdysozoa</taxon>
        <taxon>Arthropoda</taxon>
        <taxon>Hexapoda</taxon>
        <taxon>Insecta</taxon>
        <taxon>Pterygota</taxon>
        <taxon>Neoptera</taxon>
        <taxon>Endopterygota</taxon>
        <taxon>Hymenoptera</taxon>
        <taxon>Apocrita</taxon>
        <taxon>Ichneumonoidea</taxon>
        <taxon>Braconidae</taxon>
        <taxon>Microgastrinae</taxon>
        <taxon>Cotesia</taxon>
    </lineage>
</organism>
<dbReference type="InterPro" id="IPR036691">
    <property type="entry name" value="Endo/exonu/phosph_ase_sf"/>
</dbReference>
<dbReference type="EMBL" id="JAHXZJ010000747">
    <property type="protein sequence ID" value="KAH0557753.1"/>
    <property type="molecule type" value="Genomic_DNA"/>
</dbReference>
<evidence type="ECO:0000256" key="1">
    <source>
        <dbReference type="SAM" id="Coils"/>
    </source>
</evidence>
<protein>
    <recommendedName>
        <fullName evidence="4">Endonuclease/exonuclease/phosphatase domain-containing protein</fullName>
    </recommendedName>
</protein>
<evidence type="ECO:0000313" key="3">
    <source>
        <dbReference type="Proteomes" id="UP000826195"/>
    </source>
</evidence>
<comment type="caution">
    <text evidence="2">The sequence shown here is derived from an EMBL/GenBank/DDBJ whole genome shotgun (WGS) entry which is preliminary data.</text>
</comment>